<feature type="transmembrane region" description="Helical" evidence="1">
    <location>
        <begin position="218"/>
        <end position="239"/>
    </location>
</feature>
<feature type="domain" description="EAL" evidence="3">
    <location>
        <begin position="434"/>
        <end position="688"/>
    </location>
</feature>
<dbReference type="SMART" id="SM00267">
    <property type="entry name" value="GGDEF"/>
    <property type="match status" value="1"/>
</dbReference>
<dbReference type="PROSITE" id="PS50924">
    <property type="entry name" value="MHYT"/>
    <property type="match status" value="1"/>
</dbReference>
<dbReference type="Pfam" id="PF00990">
    <property type="entry name" value="GGDEF"/>
    <property type="match status" value="1"/>
</dbReference>
<feature type="transmembrane region" description="Helical" evidence="1">
    <location>
        <begin position="44"/>
        <end position="68"/>
    </location>
</feature>
<protein>
    <submittedName>
        <fullName evidence="6">EAL domain-containing protein</fullName>
    </submittedName>
</protein>
<dbReference type="PANTHER" id="PTHR44757:SF2">
    <property type="entry name" value="BIOFILM ARCHITECTURE MAINTENANCE PROTEIN MBAA"/>
    <property type="match status" value="1"/>
</dbReference>
<dbReference type="InterPro" id="IPR052155">
    <property type="entry name" value="Biofilm_reg_signaling"/>
</dbReference>
<accession>A0AAU7KE84</accession>
<keyword evidence="1" id="KW-0812">Transmembrane</keyword>
<dbReference type="Pfam" id="PF03707">
    <property type="entry name" value="MHYT"/>
    <property type="match status" value="2"/>
</dbReference>
<dbReference type="Pfam" id="PF00563">
    <property type="entry name" value="EAL"/>
    <property type="match status" value="1"/>
</dbReference>
<keyword evidence="1" id="KW-0472">Membrane</keyword>
<dbReference type="PROSITE" id="PS50883">
    <property type="entry name" value="EAL"/>
    <property type="match status" value="1"/>
</dbReference>
<proteinExistence type="predicted"/>
<dbReference type="InterPro" id="IPR000160">
    <property type="entry name" value="GGDEF_dom"/>
</dbReference>
<evidence type="ECO:0000256" key="2">
    <source>
        <dbReference type="SAM" id="MobiDB-lite"/>
    </source>
</evidence>
<dbReference type="SUPFAM" id="SSF141868">
    <property type="entry name" value="EAL domain-like"/>
    <property type="match status" value="1"/>
</dbReference>
<reference evidence="6" key="1">
    <citation type="submission" date="2022-06" db="EMBL/GenBank/DDBJ databases">
        <title>A novel DMS-producing enzyme.</title>
        <authorList>
            <person name="Zhang Y."/>
        </authorList>
    </citation>
    <scope>NUCLEOTIDE SEQUENCE</scope>
    <source>
        <strain evidence="6">RT37</strain>
    </source>
</reference>
<dbReference type="NCBIfam" id="TIGR00254">
    <property type="entry name" value="GGDEF"/>
    <property type="match status" value="1"/>
</dbReference>
<feature type="domain" description="GGDEF" evidence="4">
    <location>
        <begin position="292"/>
        <end position="425"/>
    </location>
</feature>
<feature type="transmembrane region" description="Helical" evidence="1">
    <location>
        <begin position="109"/>
        <end position="128"/>
    </location>
</feature>
<feature type="transmembrane region" description="Helical" evidence="1">
    <location>
        <begin position="178"/>
        <end position="198"/>
    </location>
</feature>
<gene>
    <name evidence="6" type="ORF">NFG58_15165</name>
</gene>
<dbReference type="RefSeq" id="WP_071211106.1">
    <property type="nucleotide sequence ID" value="NZ_CP098827.1"/>
</dbReference>
<feature type="domain" description="MHYT" evidence="5">
    <location>
        <begin position="8"/>
        <end position="202"/>
    </location>
</feature>
<dbReference type="CDD" id="cd01949">
    <property type="entry name" value="GGDEF"/>
    <property type="match status" value="1"/>
</dbReference>
<evidence type="ECO:0000259" key="4">
    <source>
        <dbReference type="PROSITE" id="PS50887"/>
    </source>
</evidence>
<evidence type="ECO:0000259" key="3">
    <source>
        <dbReference type="PROSITE" id="PS50883"/>
    </source>
</evidence>
<feature type="region of interest" description="Disordered" evidence="2">
    <location>
        <begin position="701"/>
        <end position="727"/>
    </location>
</feature>
<dbReference type="InterPro" id="IPR043128">
    <property type="entry name" value="Rev_trsase/Diguanyl_cyclase"/>
</dbReference>
<evidence type="ECO:0000259" key="5">
    <source>
        <dbReference type="PROSITE" id="PS50924"/>
    </source>
</evidence>
<feature type="transmembrane region" description="Helical" evidence="1">
    <location>
        <begin position="12"/>
        <end position="32"/>
    </location>
</feature>
<dbReference type="PANTHER" id="PTHR44757">
    <property type="entry name" value="DIGUANYLATE CYCLASE DGCP"/>
    <property type="match status" value="1"/>
</dbReference>
<dbReference type="AlphaFoldDB" id="A0AAU7KE84"/>
<dbReference type="Gene3D" id="3.20.20.450">
    <property type="entry name" value="EAL domain"/>
    <property type="match status" value="1"/>
</dbReference>
<feature type="transmembrane region" description="Helical" evidence="1">
    <location>
        <begin position="74"/>
        <end position="97"/>
    </location>
</feature>
<dbReference type="Gene3D" id="3.30.70.270">
    <property type="match status" value="1"/>
</dbReference>
<feature type="transmembrane region" description="Helical" evidence="1">
    <location>
        <begin position="143"/>
        <end position="166"/>
    </location>
</feature>
<sequence length="727" mass="78727">MDHSLASYNPALVALSLGIAAIASLTALDLAGRVRASQGLARHLWLAGGAFAMGTGIWSMHFVGMLAMDPDSHFAYGIPLTLASLLASLLASALALATVQSGHLTGPRLAVGALIMGSGVCLMHYIGMEAMLSVDSLRYRPDLFALSVVIAVLASAVALSLAFRLNPVGGRSPLWQRGLASLVMAAGISGMHYTGMSATSYRTLSYSASAPGIGTDQLAIVVALIATCIMLAALMMSIYDAHLSSRNAQLARSLQQANQELKDLVHHDVLTQLPNRLKLEEHLDELLEDNIDTFAVFFVDLDRFKQVNDGLGHHVGDELIKGAARRLQMAVRDSDLVARVGGDEFMVVTHQVARRGDAEALAQRIVSSLDKPFQIGNSMVKVSTSLGISLYPDHGRSKHALMVHADAAMYRAKQQGRNNFQFFALDMTSEADRRSTLERRLTQAIEEDRLSLAYQPKIRVDSGEVSGVEALLRWHDEELGQVTPDEIIPVAEDCGLILPLGAWVLRTACRFSSEWLKESGEPLPVAVNISAIQLNHRGFVATIEAALAESELPPHLLELELTESTLVQNPDRALEVLSTLRNMGVLLSIDDFGTGYSNLTQLKYLPVDRLKIDRTFMQGVVDCEQDAAIVQAVISLARCLGLHIIAEGVESEEQLAFIRQLQGHEYQGYLFSKPVPAEELKALLAKGHLVAAAAAEPRHVTRDTPVREARLSGLEPEGRPSHPTGIV</sequence>
<dbReference type="CDD" id="cd01948">
    <property type="entry name" value="EAL"/>
    <property type="match status" value="1"/>
</dbReference>
<feature type="compositionally biased region" description="Basic and acidic residues" evidence="2">
    <location>
        <begin position="701"/>
        <end position="720"/>
    </location>
</feature>
<dbReference type="SUPFAM" id="SSF55073">
    <property type="entry name" value="Nucleotide cyclase"/>
    <property type="match status" value="1"/>
</dbReference>
<evidence type="ECO:0000256" key="1">
    <source>
        <dbReference type="PROSITE-ProRule" id="PRU00244"/>
    </source>
</evidence>
<dbReference type="InterPro" id="IPR001633">
    <property type="entry name" value="EAL_dom"/>
</dbReference>
<dbReference type="SMART" id="SM00052">
    <property type="entry name" value="EAL"/>
    <property type="match status" value="1"/>
</dbReference>
<dbReference type="InterPro" id="IPR035919">
    <property type="entry name" value="EAL_sf"/>
</dbReference>
<evidence type="ECO:0000313" key="6">
    <source>
        <dbReference type="EMBL" id="XBO69951.1"/>
    </source>
</evidence>
<name>A0AAU7KE84_9GAMM</name>
<dbReference type="InterPro" id="IPR029787">
    <property type="entry name" value="Nucleotide_cyclase"/>
</dbReference>
<dbReference type="EMBL" id="CP098827">
    <property type="protein sequence ID" value="XBO69951.1"/>
    <property type="molecule type" value="Genomic_DNA"/>
</dbReference>
<dbReference type="GO" id="GO:0016020">
    <property type="term" value="C:membrane"/>
    <property type="evidence" value="ECO:0007669"/>
    <property type="project" value="UniProtKB-UniRule"/>
</dbReference>
<organism evidence="6">
    <name type="scientific">Halomonas sp. RT37</name>
    <dbReference type="NCBI Taxonomy" id="2950872"/>
    <lineage>
        <taxon>Bacteria</taxon>
        <taxon>Pseudomonadati</taxon>
        <taxon>Pseudomonadota</taxon>
        <taxon>Gammaproteobacteria</taxon>
        <taxon>Oceanospirillales</taxon>
        <taxon>Halomonadaceae</taxon>
        <taxon>Halomonas</taxon>
    </lineage>
</organism>
<dbReference type="PROSITE" id="PS50887">
    <property type="entry name" value="GGDEF"/>
    <property type="match status" value="1"/>
</dbReference>
<dbReference type="InterPro" id="IPR005330">
    <property type="entry name" value="MHYT_dom"/>
</dbReference>
<keyword evidence="1" id="KW-1133">Transmembrane helix</keyword>